<evidence type="ECO:0000256" key="2">
    <source>
        <dbReference type="ARBA" id="ARBA00023163"/>
    </source>
</evidence>
<evidence type="ECO:0000313" key="6">
    <source>
        <dbReference type="Proteomes" id="UP000016933"/>
    </source>
</evidence>
<dbReference type="AlphaFoldDB" id="N1PGB8"/>
<name>N1PGB8_DOTSN</name>
<feature type="compositionally biased region" description="Basic and acidic residues" evidence="4">
    <location>
        <begin position="47"/>
        <end position="59"/>
    </location>
</feature>
<evidence type="ECO:0000256" key="1">
    <source>
        <dbReference type="ARBA" id="ARBA00004123"/>
    </source>
</evidence>
<accession>N1PGB8</accession>
<evidence type="ECO:0000313" key="5">
    <source>
        <dbReference type="EMBL" id="EME41422.1"/>
    </source>
</evidence>
<comment type="subcellular location">
    <subcellularLocation>
        <location evidence="1">Nucleus</location>
    </subcellularLocation>
</comment>
<dbReference type="SMART" id="SM00320">
    <property type="entry name" value="WD40"/>
    <property type="match status" value="3"/>
</dbReference>
<dbReference type="SUPFAM" id="SSF50978">
    <property type="entry name" value="WD40 repeat-like"/>
    <property type="match status" value="1"/>
</dbReference>
<dbReference type="PANTHER" id="PTHR15052">
    <property type="entry name" value="RNA POLYMERASE III TRANSCRIPTION INITIATION FACTOR COMPLEX SUBUNIT"/>
    <property type="match status" value="1"/>
</dbReference>
<gene>
    <name evidence="5" type="ORF">DOTSEDRAFT_73741</name>
</gene>
<dbReference type="Proteomes" id="UP000016933">
    <property type="component" value="Unassembled WGS sequence"/>
</dbReference>
<dbReference type="EMBL" id="KB446542">
    <property type="protein sequence ID" value="EME41422.1"/>
    <property type="molecule type" value="Genomic_DNA"/>
</dbReference>
<dbReference type="OMA" id="DWGDLRR"/>
<feature type="compositionally biased region" description="Acidic residues" evidence="4">
    <location>
        <begin position="34"/>
        <end position="46"/>
    </location>
</feature>
<dbReference type="GO" id="GO:0006383">
    <property type="term" value="P:transcription by RNA polymerase III"/>
    <property type="evidence" value="ECO:0007669"/>
    <property type="project" value="TreeGrafter"/>
</dbReference>
<proteinExistence type="predicted"/>
<organism evidence="5 6">
    <name type="scientific">Dothistroma septosporum (strain NZE10 / CBS 128990)</name>
    <name type="common">Red band needle blight fungus</name>
    <name type="synonym">Mycosphaerella pini</name>
    <dbReference type="NCBI Taxonomy" id="675120"/>
    <lineage>
        <taxon>Eukaryota</taxon>
        <taxon>Fungi</taxon>
        <taxon>Dikarya</taxon>
        <taxon>Ascomycota</taxon>
        <taxon>Pezizomycotina</taxon>
        <taxon>Dothideomycetes</taxon>
        <taxon>Dothideomycetidae</taxon>
        <taxon>Mycosphaerellales</taxon>
        <taxon>Mycosphaerellaceae</taxon>
        <taxon>Dothistroma</taxon>
    </lineage>
</organism>
<feature type="region of interest" description="Disordered" evidence="4">
    <location>
        <begin position="1"/>
        <end position="73"/>
    </location>
</feature>
<dbReference type="OrthoDB" id="4703at2759"/>
<dbReference type="GO" id="GO:0000127">
    <property type="term" value="C:transcription factor TFIIIC complex"/>
    <property type="evidence" value="ECO:0007669"/>
    <property type="project" value="TreeGrafter"/>
</dbReference>
<dbReference type="eggNOG" id="ENOG502S1WJ">
    <property type="taxonomic scope" value="Eukaryota"/>
</dbReference>
<feature type="compositionally biased region" description="Polar residues" evidence="4">
    <location>
        <begin position="1"/>
        <end position="10"/>
    </location>
</feature>
<dbReference type="Gene3D" id="2.130.10.10">
    <property type="entry name" value="YVTN repeat-like/Quinoprotein amine dehydrogenase"/>
    <property type="match status" value="2"/>
</dbReference>
<dbReference type="InterPro" id="IPR015943">
    <property type="entry name" value="WD40/YVTN_repeat-like_dom_sf"/>
</dbReference>
<dbReference type="PANTHER" id="PTHR15052:SF2">
    <property type="entry name" value="GENERAL TRANSCRIPTION FACTOR 3C POLYPEPTIDE 2"/>
    <property type="match status" value="1"/>
</dbReference>
<dbReference type="InterPro" id="IPR036322">
    <property type="entry name" value="WD40_repeat_dom_sf"/>
</dbReference>
<reference evidence="6" key="1">
    <citation type="journal article" date="2012" name="PLoS Genet.">
        <title>The genomes of the fungal plant pathogens Cladosporium fulvum and Dothistroma septosporum reveal adaptation to different hosts and lifestyles but also signatures of common ancestry.</title>
        <authorList>
            <person name="de Wit P.J.G.M."/>
            <person name="van der Burgt A."/>
            <person name="Oekmen B."/>
            <person name="Stergiopoulos I."/>
            <person name="Abd-Elsalam K.A."/>
            <person name="Aerts A.L."/>
            <person name="Bahkali A.H."/>
            <person name="Beenen H.G."/>
            <person name="Chettri P."/>
            <person name="Cox M.P."/>
            <person name="Datema E."/>
            <person name="de Vries R.P."/>
            <person name="Dhillon B."/>
            <person name="Ganley A.R."/>
            <person name="Griffiths S.A."/>
            <person name="Guo Y."/>
            <person name="Hamelin R.C."/>
            <person name="Henrissat B."/>
            <person name="Kabir M.S."/>
            <person name="Jashni M.K."/>
            <person name="Kema G."/>
            <person name="Klaubauf S."/>
            <person name="Lapidus A."/>
            <person name="Levasseur A."/>
            <person name="Lindquist E."/>
            <person name="Mehrabi R."/>
            <person name="Ohm R.A."/>
            <person name="Owen T.J."/>
            <person name="Salamov A."/>
            <person name="Schwelm A."/>
            <person name="Schijlen E."/>
            <person name="Sun H."/>
            <person name="van den Burg H.A."/>
            <person name="van Ham R.C.H.J."/>
            <person name="Zhang S."/>
            <person name="Goodwin S.B."/>
            <person name="Grigoriev I.V."/>
            <person name="Collemare J."/>
            <person name="Bradshaw R.E."/>
        </authorList>
    </citation>
    <scope>NUCLEOTIDE SEQUENCE [LARGE SCALE GENOMIC DNA]</scope>
    <source>
        <strain evidence="6">NZE10 / CBS 128990</strain>
    </source>
</reference>
<keyword evidence="6" id="KW-1185">Reference proteome</keyword>
<keyword evidence="2" id="KW-0804">Transcription</keyword>
<dbReference type="InterPro" id="IPR052416">
    <property type="entry name" value="GTF3C_component"/>
</dbReference>
<keyword evidence="3" id="KW-0539">Nucleus</keyword>
<dbReference type="HOGENOM" id="CLU_018776_0_0_1"/>
<protein>
    <submittedName>
        <fullName evidence="5">Uncharacterized protein</fullName>
    </submittedName>
</protein>
<dbReference type="InterPro" id="IPR001680">
    <property type="entry name" value="WD40_rpt"/>
</dbReference>
<dbReference type="GO" id="GO:0005634">
    <property type="term" value="C:nucleus"/>
    <property type="evidence" value="ECO:0007669"/>
    <property type="project" value="UniProtKB-SubCell"/>
</dbReference>
<evidence type="ECO:0000256" key="4">
    <source>
        <dbReference type="SAM" id="MobiDB-lite"/>
    </source>
</evidence>
<reference evidence="5 6" key="2">
    <citation type="journal article" date="2012" name="PLoS Pathog.">
        <title>Diverse lifestyles and strategies of plant pathogenesis encoded in the genomes of eighteen Dothideomycetes fungi.</title>
        <authorList>
            <person name="Ohm R.A."/>
            <person name="Feau N."/>
            <person name="Henrissat B."/>
            <person name="Schoch C.L."/>
            <person name="Horwitz B.A."/>
            <person name="Barry K.W."/>
            <person name="Condon B.J."/>
            <person name="Copeland A.C."/>
            <person name="Dhillon B."/>
            <person name="Glaser F."/>
            <person name="Hesse C.N."/>
            <person name="Kosti I."/>
            <person name="LaButti K."/>
            <person name="Lindquist E.A."/>
            <person name="Lucas S."/>
            <person name="Salamov A.A."/>
            <person name="Bradshaw R.E."/>
            <person name="Ciuffetti L."/>
            <person name="Hamelin R.C."/>
            <person name="Kema G.H.J."/>
            <person name="Lawrence C."/>
            <person name="Scott J.A."/>
            <person name="Spatafora J.W."/>
            <person name="Turgeon B.G."/>
            <person name="de Wit P.J.G.M."/>
            <person name="Zhong S."/>
            <person name="Goodwin S.B."/>
            <person name="Grigoriev I.V."/>
        </authorList>
    </citation>
    <scope>NUCLEOTIDE SEQUENCE [LARGE SCALE GENOMIC DNA]</scope>
    <source>
        <strain evidence="6">NZE10 / CBS 128990</strain>
    </source>
</reference>
<evidence type="ECO:0000256" key="3">
    <source>
        <dbReference type="ARBA" id="ARBA00023242"/>
    </source>
</evidence>
<dbReference type="STRING" id="675120.N1PGB8"/>
<sequence length="732" mass="79526">MPGLRSSTRTTPRRKYTVDAFEGIEALQSSSASSEDEGAGDDESSEKDESHEEDYRAEAEPPESDDDSMSGIDELGTVEDAGAEDGSDAGELLLADDISIASDPLHGTSGRRNTYKAPKLVSRSATGRLLYCRGVPEQIHNRISKMERVTYFFGPTEADHGPLAQAYDRWIGESCLPSRQARSSGRGGLVYLAPYLQEVHNSIPNWKWYAEDGGRELFQQRQLSKAINAAEAQGYLSSDRLKDRSFVMGPLNQHKLYRMRPKQYLTLAEPFVEPALPGRPARRLPPTYKPGYILNLGARVGCLAWAPSQPGLKQYLAVSLMPDRREEGDSPTPRESAFKPQSPFESSIQLWQLSANKDAYVDTNTAPQLRRVLCAAIGEIRCLEWCPVPCQASGRLGLLACVSSDGALRVYAIAEPSTNAGNIYTLIEQAAFETRPLNTVCTSCAWISSTRIAAACANGCIAVWDIAKSIKSGGINPRPELYTSLCTTYILRIISGYPSLPHFITTTAMDGNIRITDISRPCPASPAGTAVTQRARIGQPSLAWHDSSRAVLSVEDNGTVRACMSKRFFTTIGIGRTRSQTTCIATSPCHPCTLIGTTNGDALASNPINRLARGGKTPIHQQPWFTHEWRGPTEEERNAAENADGQDSNSAKVIAGKDGLTRITEGFKAYQVSMNNQGALGGVNTKNGVPYNTIYEERTAVTAVAWNPNVHVGGWAAAGMADGLLRIEDIAC</sequence>